<protein>
    <submittedName>
        <fullName evidence="2">TIGR01244 family phosphatase</fullName>
    </submittedName>
</protein>
<dbReference type="InterPro" id="IPR029021">
    <property type="entry name" value="Prot-tyrosine_phosphatase-like"/>
</dbReference>
<dbReference type="GO" id="GO:0016787">
    <property type="term" value="F:hydrolase activity"/>
    <property type="evidence" value="ECO:0007669"/>
    <property type="project" value="InterPro"/>
</dbReference>
<dbReference type="AlphaFoldDB" id="A0A975C0S7"/>
<keyword evidence="3" id="KW-1185">Reference proteome</keyword>
<proteinExistence type="predicted"/>
<dbReference type="KEGG" id="bgoe:IFJ75_01780"/>
<dbReference type="EMBL" id="CP062222">
    <property type="protein sequence ID" value="QTC91693.1"/>
    <property type="molecule type" value="Genomic_DNA"/>
</dbReference>
<dbReference type="Proteomes" id="UP000663918">
    <property type="component" value="Chromosome"/>
</dbReference>
<evidence type="ECO:0000313" key="2">
    <source>
        <dbReference type="EMBL" id="QTC91693.1"/>
    </source>
</evidence>
<dbReference type="RefSeq" id="WP_207870871.1">
    <property type="nucleotide sequence ID" value="NZ_CP062222.1"/>
</dbReference>
<name>A0A975C0S7_9CAUL</name>
<dbReference type="NCBIfam" id="TIGR01244">
    <property type="entry name" value="TIGR01244 family sulfur transferase"/>
    <property type="match status" value="1"/>
</dbReference>
<evidence type="ECO:0000313" key="3">
    <source>
        <dbReference type="Proteomes" id="UP000663918"/>
    </source>
</evidence>
<sequence length="134" mass="13665">MSNFRQLVPGVLVSGQVLPDDLTEAVALGVRRVVNNRPDHEEPGQPVSAEIEAAARAAGLDYVHAPARGLPDAGVVEAVAAALEDGAPVLLFCKSGMRSTAAWALASSRSGALSRDQILNAAAAAGYNLGGLPL</sequence>
<accession>A0A975C0S7</accession>
<dbReference type="Pfam" id="PF04273">
    <property type="entry name" value="BLH_phosphatase"/>
    <property type="match status" value="1"/>
</dbReference>
<evidence type="ECO:0000259" key="1">
    <source>
        <dbReference type="Pfam" id="PF04273"/>
    </source>
</evidence>
<dbReference type="InterPro" id="IPR005939">
    <property type="entry name" value="BLH_phosphatase-like"/>
</dbReference>
<reference evidence="2" key="1">
    <citation type="submission" date="2020-09" db="EMBL/GenBank/DDBJ databases">
        <title>Brevundimonas sp. LVF2 isolated from a puddle in Goettingen, Germany.</title>
        <authorList>
            <person name="Friedrich I."/>
            <person name="Klassen A."/>
            <person name="Hannes N."/>
            <person name="Schneider D."/>
            <person name="Hertel R."/>
            <person name="Daniel R."/>
        </authorList>
    </citation>
    <scope>NUCLEOTIDE SEQUENCE</scope>
    <source>
        <strain evidence="2">LVF2</strain>
    </source>
</reference>
<organism evidence="2 3">
    <name type="scientific">Brevundimonas goettingensis</name>
    <dbReference type="NCBI Taxonomy" id="2774190"/>
    <lineage>
        <taxon>Bacteria</taxon>
        <taxon>Pseudomonadati</taxon>
        <taxon>Pseudomonadota</taxon>
        <taxon>Alphaproteobacteria</taxon>
        <taxon>Caulobacterales</taxon>
        <taxon>Caulobacteraceae</taxon>
        <taxon>Brevundimonas</taxon>
    </lineage>
</organism>
<dbReference type="Gene3D" id="3.90.190.10">
    <property type="entry name" value="Protein tyrosine phosphatase superfamily"/>
    <property type="match status" value="1"/>
</dbReference>
<gene>
    <name evidence="2" type="ORF">IFJ75_01780</name>
</gene>
<dbReference type="SUPFAM" id="SSF52799">
    <property type="entry name" value="(Phosphotyrosine protein) phosphatases II"/>
    <property type="match status" value="1"/>
</dbReference>
<feature type="domain" description="Beta-lactamase hydrolase-like protein phosphatase-like" evidence="1">
    <location>
        <begin position="4"/>
        <end position="107"/>
    </location>
</feature>